<dbReference type="Gene3D" id="3.80.10.10">
    <property type="entry name" value="Ribonuclease Inhibitor"/>
    <property type="match status" value="1"/>
</dbReference>
<dbReference type="PANTHER" id="PTHR46087">
    <property type="entry name" value="PUTATIVE, EXPRESSED-RELATED"/>
    <property type="match status" value="1"/>
</dbReference>
<evidence type="ECO:0000313" key="1">
    <source>
        <dbReference type="EMBL" id="KAF3457794.1"/>
    </source>
</evidence>
<dbReference type="Proteomes" id="UP000796880">
    <property type="component" value="Unassembled WGS sequence"/>
</dbReference>
<accession>A0A8K0HSN1</accession>
<dbReference type="SUPFAM" id="SSF52058">
    <property type="entry name" value="L domain-like"/>
    <property type="match status" value="1"/>
</dbReference>
<gene>
    <name evidence="1" type="ORF">FNV43_RR02453</name>
</gene>
<dbReference type="PANTHER" id="PTHR46087:SF9">
    <property type="entry name" value="ARM REPEAT SUPERFAMILY PROTEIN"/>
    <property type="match status" value="1"/>
</dbReference>
<dbReference type="InterPro" id="IPR032675">
    <property type="entry name" value="LRR_dom_sf"/>
</dbReference>
<dbReference type="AlphaFoldDB" id="A0A8K0HSN1"/>
<comment type="caution">
    <text evidence="1">The sequence shown here is derived from an EMBL/GenBank/DDBJ whole genome shotgun (WGS) entry which is preliminary data.</text>
</comment>
<reference evidence="1" key="1">
    <citation type="submission" date="2020-03" db="EMBL/GenBank/DDBJ databases">
        <title>A high-quality chromosome-level genome assembly of a woody plant with both climbing and erect habits, Rhamnella rubrinervis.</title>
        <authorList>
            <person name="Lu Z."/>
            <person name="Yang Y."/>
            <person name="Zhu X."/>
            <person name="Sun Y."/>
        </authorList>
    </citation>
    <scope>NUCLEOTIDE SEQUENCE</scope>
    <source>
        <strain evidence="1">BYM</strain>
        <tissue evidence="1">Leaf</tissue>
    </source>
</reference>
<organism evidence="1 2">
    <name type="scientific">Rhamnella rubrinervis</name>
    <dbReference type="NCBI Taxonomy" id="2594499"/>
    <lineage>
        <taxon>Eukaryota</taxon>
        <taxon>Viridiplantae</taxon>
        <taxon>Streptophyta</taxon>
        <taxon>Embryophyta</taxon>
        <taxon>Tracheophyta</taxon>
        <taxon>Spermatophyta</taxon>
        <taxon>Magnoliopsida</taxon>
        <taxon>eudicotyledons</taxon>
        <taxon>Gunneridae</taxon>
        <taxon>Pentapetalae</taxon>
        <taxon>rosids</taxon>
        <taxon>fabids</taxon>
        <taxon>Rosales</taxon>
        <taxon>Rhamnaceae</taxon>
        <taxon>rhamnoid group</taxon>
        <taxon>Rhamneae</taxon>
        <taxon>Rhamnella</taxon>
    </lineage>
</organism>
<dbReference type="OrthoDB" id="248903at2759"/>
<dbReference type="InterPro" id="IPR049152">
    <property type="entry name" value="EFR3-like_ARM"/>
</dbReference>
<keyword evidence="2" id="KW-1185">Reference proteome</keyword>
<dbReference type="EMBL" id="VOIH02000001">
    <property type="protein sequence ID" value="KAF3457794.1"/>
    <property type="molecule type" value="Genomic_DNA"/>
</dbReference>
<protein>
    <submittedName>
        <fullName evidence="1">Uncharacterized protein</fullName>
    </submittedName>
</protein>
<evidence type="ECO:0000313" key="2">
    <source>
        <dbReference type="Proteomes" id="UP000796880"/>
    </source>
</evidence>
<name>A0A8K0HSN1_9ROSA</name>
<proteinExistence type="predicted"/>
<dbReference type="Pfam" id="PF21052">
    <property type="entry name" value="EFR3_ARM"/>
    <property type="match status" value="1"/>
</dbReference>
<dbReference type="InterPro" id="IPR055296">
    <property type="entry name" value="SRL2-like"/>
</dbReference>
<sequence>MAEALAIKNSKIEAIVSATDGLKKQAAISEGNMASLQGTYKNEDDAGAIDHDASVFVDDKFSCYKELRSENFHFVKIVMCIYRKLLISFKEKMPLFAGILLSIIHALLDQTPQDEMRIIGCGTLFDFVNNQFGKEIDSHDAIIRDNEAPVNEDEEKTKKVPLADFGHKFPLQYTIAMGDKLVANCQEEVYEEIAQLEHMGKVKPTAKVAVAMSADITRITSLLALSISDTARYSYSRSENLFIARDGIQGLKNLVYELDREEGLPHLKYLEIKFNAEIQYIIESMEHNHSNHNAQSQEVYVYKCGKLKSLLPLSIAKKLEKIEVDYCSIMEEVVTYSADQDHHDSIEFPKLKEMKLVDLPNLIGFWPECEPQELICRLSNHYFSTKSFIVMHITMLLHNFYVSMMMVPFPSLESLELGNLNFEGIWLETSLSQLEHLEVQDCGNMEEILVVNSDDQLAQVDLFPKLKHLKLGYRSYESESGDGRQGSRSDIHDHQSNSASAATTFFNPKVIGFPSLETLYLKEVNMERLKYFFPLAIAQCLVQRFRSVSFWAYHAASVAGMRVEAYALFFTDHSLAQNTLQKFQVVGDAD</sequence>